<dbReference type="Proteomes" id="UP000190367">
    <property type="component" value="Unassembled WGS sequence"/>
</dbReference>
<dbReference type="STRING" id="634771.SAMN04488128_102972"/>
<reference evidence="2" key="1">
    <citation type="submission" date="2017-02" db="EMBL/GenBank/DDBJ databases">
        <authorList>
            <person name="Varghese N."/>
            <person name="Submissions S."/>
        </authorList>
    </citation>
    <scope>NUCLEOTIDE SEQUENCE [LARGE SCALE GENOMIC DNA]</scope>
    <source>
        <strain evidence="2">DSM 22224</strain>
    </source>
</reference>
<dbReference type="InterPro" id="IPR019861">
    <property type="entry name" value="PorP/SprF_Bacteroidetes"/>
</dbReference>
<protein>
    <submittedName>
        <fullName evidence="1">Type IX secretion system membrane protein, PorP/SprF family</fullName>
    </submittedName>
</protein>
<evidence type="ECO:0000313" key="1">
    <source>
        <dbReference type="EMBL" id="SKA12793.1"/>
    </source>
</evidence>
<evidence type="ECO:0000313" key="2">
    <source>
        <dbReference type="Proteomes" id="UP000190367"/>
    </source>
</evidence>
<keyword evidence="2" id="KW-1185">Reference proteome</keyword>
<proteinExistence type="predicted"/>
<name>A0A1T4RA09_9BACT</name>
<gene>
    <name evidence="1" type="ORF">SAMN04488128_102972</name>
</gene>
<sequence length="354" mass="38779">MPGTGLHPGNFEQVKNVPMKRIFIVAVLLWSSLLPWQSFAQVDPHFSQYYAYPMWLNPALTGVIDGDYRISGNYRNQWANYGKPFSTAGVSVDAATDKNIGVGLNVLNMSAGDAGYNFFNAMANVSYTGVRFGQTKTSQIVFGIQAGVINRRVDPAKFQTGSQYKPTIGFDPSIANGENVTTTSSTVFDAGAGAMFFDGNPNHMLNPFVGFAAAHLTGPKDPFSGGTGEEKKLPVRYLVHGGTKIKINDAVSLTPTGLYMRQGNAEEIVAGMYAQLLVNPEFDFLVGGNYRFNDAVIPFAGFHFKGFVLGLSYDTNTSNMRRLVNGSQSFEVSLSFISRKRRVLNEEYFICPRL</sequence>
<organism evidence="1 2">
    <name type="scientific">Chitinophaga eiseniae</name>
    <dbReference type="NCBI Taxonomy" id="634771"/>
    <lineage>
        <taxon>Bacteria</taxon>
        <taxon>Pseudomonadati</taxon>
        <taxon>Bacteroidota</taxon>
        <taxon>Chitinophagia</taxon>
        <taxon>Chitinophagales</taxon>
        <taxon>Chitinophagaceae</taxon>
        <taxon>Chitinophaga</taxon>
    </lineage>
</organism>
<dbReference type="Pfam" id="PF11751">
    <property type="entry name" value="PorP_SprF"/>
    <property type="match status" value="1"/>
</dbReference>
<dbReference type="AlphaFoldDB" id="A0A1T4RA09"/>
<accession>A0A1T4RA09</accession>
<dbReference type="NCBIfam" id="TIGR03519">
    <property type="entry name" value="T9SS_PorP_fam"/>
    <property type="match status" value="1"/>
</dbReference>
<dbReference type="EMBL" id="FUWZ01000002">
    <property type="protein sequence ID" value="SKA12793.1"/>
    <property type="molecule type" value="Genomic_DNA"/>
</dbReference>